<evidence type="ECO:0000313" key="6">
    <source>
        <dbReference type="EMBL" id="PXV64386.1"/>
    </source>
</evidence>
<dbReference type="InterPro" id="IPR036881">
    <property type="entry name" value="Glyco_hydro_3_C_sf"/>
</dbReference>
<dbReference type="Gene3D" id="3.40.50.1700">
    <property type="entry name" value="Glycoside hydrolase family 3 C-terminal domain"/>
    <property type="match status" value="1"/>
</dbReference>
<dbReference type="GO" id="GO:0009251">
    <property type="term" value="P:glucan catabolic process"/>
    <property type="evidence" value="ECO:0007669"/>
    <property type="project" value="TreeGrafter"/>
</dbReference>
<dbReference type="Gene3D" id="3.20.20.300">
    <property type="entry name" value="Glycoside hydrolase, family 3, N-terminal domain"/>
    <property type="match status" value="1"/>
</dbReference>
<dbReference type="InterPro" id="IPR001764">
    <property type="entry name" value="Glyco_hydro_3_N"/>
</dbReference>
<evidence type="ECO:0000313" key="7">
    <source>
        <dbReference type="Proteomes" id="UP000247973"/>
    </source>
</evidence>
<dbReference type="InterPro" id="IPR019800">
    <property type="entry name" value="Glyco_hydro_3_AS"/>
</dbReference>
<dbReference type="FunFam" id="3.40.50.1700:FF:000016">
    <property type="entry name" value="Periplasmic beta-glucosidase, xylosidase/arabinosidase"/>
    <property type="match status" value="1"/>
</dbReference>
<dbReference type="EMBL" id="QICL01000010">
    <property type="protein sequence ID" value="PXV64386.1"/>
    <property type="molecule type" value="Genomic_DNA"/>
</dbReference>
<dbReference type="InterPro" id="IPR036962">
    <property type="entry name" value="Glyco_hydro_3_N_sf"/>
</dbReference>
<dbReference type="SUPFAM" id="SSF51445">
    <property type="entry name" value="(Trans)glycosidases"/>
    <property type="match status" value="1"/>
</dbReference>
<reference evidence="6 7" key="1">
    <citation type="submission" date="2018-03" db="EMBL/GenBank/DDBJ databases">
        <title>Genomic Encyclopedia of Archaeal and Bacterial Type Strains, Phase II (KMG-II): from individual species to whole genera.</title>
        <authorList>
            <person name="Goeker M."/>
        </authorList>
    </citation>
    <scope>NUCLEOTIDE SEQUENCE [LARGE SCALE GENOMIC DNA]</scope>
    <source>
        <strain evidence="6 7">DSM 100214</strain>
    </source>
</reference>
<dbReference type="PROSITE" id="PS00775">
    <property type="entry name" value="GLYCOSYL_HYDROL_F3"/>
    <property type="match status" value="1"/>
</dbReference>
<feature type="domain" description="Fibronectin type III-like" evidence="5">
    <location>
        <begin position="695"/>
        <end position="764"/>
    </location>
</feature>
<dbReference type="RefSeq" id="WP_110310510.1">
    <property type="nucleotide sequence ID" value="NZ_QICL01000010.1"/>
</dbReference>
<dbReference type="Proteomes" id="UP000247973">
    <property type="component" value="Unassembled WGS sequence"/>
</dbReference>
<dbReference type="OrthoDB" id="9805821at2"/>
<feature type="chain" id="PRO_5016090677" evidence="4">
    <location>
        <begin position="20"/>
        <end position="778"/>
    </location>
</feature>
<dbReference type="SMART" id="SM01217">
    <property type="entry name" value="Fn3_like"/>
    <property type="match status" value="1"/>
</dbReference>
<gene>
    <name evidence="6" type="ORF">CLV62_11029</name>
</gene>
<dbReference type="InterPro" id="IPR051915">
    <property type="entry name" value="Cellulose_Degrad_GH3"/>
</dbReference>
<dbReference type="SUPFAM" id="SSF52279">
    <property type="entry name" value="Beta-D-glucan exohydrolase, C-terminal domain"/>
    <property type="match status" value="1"/>
</dbReference>
<comment type="caution">
    <text evidence="6">The sequence shown here is derived from an EMBL/GenBank/DDBJ whole genome shotgun (WGS) entry which is preliminary data.</text>
</comment>
<dbReference type="InterPro" id="IPR017853">
    <property type="entry name" value="GH"/>
</dbReference>
<dbReference type="PANTHER" id="PTHR30620">
    <property type="entry name" value="PERIPLASMIC BETA-GLUCOSIDASE-RELATED"/>
    <property type="match status" value="1"/>
</dbReference>
<dbReference type="Gene3D" id="2.60.40.10">
    <property type="entry name" value="Immunoglobulins"/>
    <property type="match status" value="1"/>
</dbReference>
<dbReference type="AlphaFoldDB" id="A0A2V3PR00"/>
<keyword evidence="3" id="KW-0326">Glycosidase</keyword>
<dbReference type="Pfam" id="PF01915">
    <property type="entry name" value="Glyco_hydro_3_C"/>
    <property type="match status" value="1"/>
</dbReference>
<name>A0A2V3PR00_9BACT</name>
<dbReference type="FunFam" id="2.60.40.10:FF:000495">
    <property type="entry name" value="Periplasmic beta-glucosidase"/>
    <property type="match status" value="1"/>
</dbReference>
<proteinExistence type="inferred from homology"/>
<protein>
    <submittedName>
        <fullName evidence="6">Beta-glucosidase</fullName>
    </submittedName>
</protein>
<dbReference type="InterPro" id="IPR013783">
    <property type="entry name" value="Ig-like_fold"/>
</dbReference>
<dbReference type="InterPro" id="IPR026891">
    <property type="entry name" value="Fn3-like"/>
</dbReference>
<keyword evidence="7" id="KW-1185">Reference proteome</keyword>
<dbReference type="InterPro" id="IPR002772">
    <property type="entry name" value="Glyco_hydro_3_C"/>
</dbReference>
<dbReference type="PRINTS" id="PR00133">
    <property type="entry name" value="GLHYDRLASE3"/>
</dbReference>
<evidence type="ECO:0000259" key="5">
    <source>
        <dbReference type="SMART" id="SM01217"/>
    </source>
</evidence>
<evidence type="ECO:0000256" key="2">
    <source>
        <dbReference type="ARBA" id="ARBA00022801"/>
    </source>
</evidence>
<organism evidence="6 7">
    <name type="scientific">Dysgonomonas alginatilytica</name>
    <dbReference type="NCBI Taxonomy" id="1605892"/>
    <lineage>
        <taxon>Bacteria</taxon>
        <taxon>Pseudomonadati</taxon>
        <taxon>Bacteroidota</taxon>
        <taxon>Bacteroidia</taxon>
        <taxon>Bacteroidales</taxon>
        <taxon>Dysgonomonadaceae</taxon>
        <taxon>Dysgonomonas</taxon>
    </lineage>
</organism>
<dbReference type="Pfam" id="PF14310">
    <property type="entry name" value="Fn3-like"/>
    <property type="match status" value="1"/>
</dbReference>
<evidence type="ECO:0000256" key="3">
    <source>
        <dbReference type="RuleBase" id="RU361161"/>
    </source>
</evidence>
<accession>A0A2V3PR00</accession>
<comment type="similarity">
    <text evidence="1 3">Belongs to the glycosyl hydrolase 3 family.</text>
</comment>
<feature type="signal peptide" evidence="4">
    <location>
        <begin position="1"/>
        <end position="19"/>
    </location>
</feature>
<keyword evidence="4" id="KW-0732">Signal</keyword>
<keyword evidence="2 3" id="KW-0378">Hydrolase</keyword>
<dbReference type="GO" id="GO:0008422">
    <property type="term" value="F:beta-glucosidase activity"/>
    <property type="evidence" value="ECO:0007669"/>
    <property type="project" value="UniProtKB-ARBA"/>
</dbReference>
<dbReference type="Pfam" id="PF00933">
    <property type="entry name" value="Glyco_hydro_3"/>
    <property type="match status" value="1"/>
</dbReference>
<dbReference type="PANTHER" id="PTHR30620:SF123">
    <property type="entry name" value="BETA-XYLOSIDASE"/>
    <property type="match status" value="1"/>
</dbReference>
<sequence>MKYTLLLLCIALSMGPTYSQPKYKNPKLSVEERTQDLVSRMTLEEKVGQLLCPLGWEMYEKQGNKVTQSKKFENIVKERQIGMLWATFRADPWTQKTLENGLNPTLAAEAGNALQKYIIENTRLGIPIFLAEECPHGHMAIGTTVFPTAIGQAATWNPELLTKMSSTIAQEARLQGSHIGYGPVLDLAREPRWSRTEETYGEDPILIARMGEAFVKGFGSGDLTKENSLISTLKHFVAYGVPEGGHNGNPNSVGMRDLRENYLPPFQAAVKAGALSVMTAYNSIDGIPCTSYEYLLKDVLRKEWGFNGFTVSDLGSIEGLKGSHHVVENIQDAAILSANAGLDVDLGGNAFFLLIDAVKNNKIKESVINEAVSHVLRLKFAMGLFENPYVDVKQVAKNVRNQEHIDLARKVAQESVTLLKNDDNILPLNKDIKKIAIIGPNADNIYNQLGDYTAPQERDNIKTVLDGIKSKLSTAQIEYVKGTAIRDTTNLEIQQAVAAAKNADVAIIVVGGSSARDFKTKYIDTGAAVASKDNISDMESGEGYDRASLDLMGKQLDLLKAVKATGTPIILVYIEGRPLNMNWADENADALLTAWYPGQEGGNAIADILFGDYTPAGRLPISVPRSVGQLPVYYNQRNPKSHDYVEMTQAPLYPFGFGLSYTSFEYNNLVIRKVNNTRYTAEFTITNTGNFDGDEVAQLYIRDEVASTVRPVKQLKHFSRINLKKGESKTVSFELSENDFTIIDQQMKRIVEPGKFKIMIGSSSEDIKLEDVINIETI</sequence>
<evidence type="ECO:0000256" key="4">
    <source>
        <dbReference type="SAM" id="SignalP"/>
    </source>
</evidence>
<evidence type="ECO:0000256" key="1">
    <source>
        <dbReference type="ARBA" id="ARBA00005336"/>
    </source>
</evidence>